<accession>A0A3S3UTP9</accession>
<keyword evidence="1" id="KW-0472">Membrane</keyword>
<dbReference type="AlphaFoldDB" id="A0A3S3UTP9"/>
<sequence length="126" mass="13685">MNTKITMAAAAVFLGFIGIALTFSPNEAAAMAGLQINQVWQVVLQVLGGLYFSFAIINWMAKGAAIGGIYNKPILMGNLSHFVITAITLVKLTLNNHELHYSVYLLTGIYAVFAILFGMMLFRSPV</sequence>
<dbReference type="EMBL" id="SBIW01000007">
    <property type="protein sequence ID" value="RWY50409.1"/>
    <property type="molecule type" value="Genomic_DNA"/>
</dbReference>
<keyword evidence="1" id="KW-0812">Transmembrane</keyword>
<organism evidence="2 3">
    <name type="scientific">Mucilaginibacter gilvus</name>
    <dbReference type="NCBI Taxonomy" id="2305909"/>
    <lineage>
        <taxon>Bacteria</taxon>
        <taxon>Pseudomonadati</taxon>
        <taxon>Bacteroidota</taxon>
        <taxon>Sphingobacteriia</taxon>
        <taxon>Sphingobacteriales</taxon>
        <taxon>Sphingobacteriaceae</taxon>
        <taxon>Mucilaginibacter</taxon>
    </lineage>
</organism>
<evidence type="ECO:0000256" key="1">
    <source>
        <dbReference type="SAM" id="Phobius"/>
    </source>
</evidence>
<feature type="transmembrane region" description="Helical" evidence="1">
    <location>
        <begin position="73"/>
        <end position="94"/>
    </location>
</feature>
<name>A0A3S3UTP9_9SPHI</name>
<comment type="caution">
    <text evidence="2">The sequence shown here is derived from an EMBL/GenBank/DDBJ whole genome shotgun (WGS) entry which is preliminary data.</text>
</comment>
<keyword evidence="3" id="KW-1185">Reference proteome</keyword>
<dbReference type="Proteomes" id="UP000286701">
    <property type="component" value="Unassembled WGS sequence"/>
</dbReference>
<evidence type="ECO:0000313" key="3">
    <source>
        <dbReference type="Proteomes" id="UP000286701"/>
    </source>
</evidence>
<proteinExistence type="predicted"/>
<protein>
    <submittedName>
        <fullName evidence="2">Uncharacterized protein</fullName>
    </submittedName>
</protein>
<feature type="transmembrane region" description="Helical" evidence="1">
    <location>
        <begin position="42"/>
        <end position="61"/>
    </location>
</feature>
<keyword evidence="1" id="KW-1133">Transmembrane helix</keyword>
<evidence type="ECO:0000313" key="2">
    <source>
        <dbReference type="EMBL" id="RWY50409.1"/>
    </source>
</evidence>
<reference evidence="2 3" key="1">
    <citation type="submission" date="2019-01" db="EMBL/GenBank/DDBJ databases">
        <title>Mucilaginibacter antarcticum sp. nov., isolated from antarctic soil.</title>
        <authorList>
            <person name="Yan Y.-Q."/>
            <person name="Du Z.-J."/>
        </authorList>
    </citation>
    <scope>NUCLEOTIDE SEQUENCE [LARGE SCALE GENOMIC DNA]</scope>
    <source>
        <strain evidence="2 3">F01003</strain>
    </source>
</reference>
<dbReference type="OrthoDB" id="2913980at2"/>
<gene>
    <name evidence="2" type="ORF">EPL05_15785</name>
</gene>
<feature type="transmembrane region" description="Helical" evidence="1">
    <location>
        <begin position="100"/>
        <end position="122"/>
    </location>
</feature>